<evidence type="ECO:0000313" key="2">
    <source>
        <dbReference type="EMBL" id="THC98357.1"/>
    </source>
</evidence>
<name>A0A4S3JTF4_9EURO</name>
<feature type="region of interest" description="Disordered" evidence="1">
    <location>
        <begin position="213"/>
        <end position="235"/>
    </location>
</feature>
<dbReference type="CDD" id="cd12148">
    <property type="entry name" value="fungal_TF_MHR"/>
    <property type="match status" value="1"/>
</dbReference>
<dbReference type="EMBL" id="SOSA01000046">
    <property type="protein sequence ID" value="THC98357.1"/>
    <property type="molecule type" value="Genomic_DNA"/>
</dbReference>
<evidence type="ECO:0000256" key="1">
    <source>
        <dbReference type="SAM" id="MobiDB-lite"/>
    </source>
</evidence>
<dbReference type="Proteomes" id="UP000308092">
    <property type="component" value="Unassembled WGS sequence"/>
</dbReference>
<proteinExistence type="predicted"/>
<keyword evidence="3" id="KW-1185">Reference proteome</keyword>
<comment type="caution">
    <text evidence="2">The sequence shown here is derived from an EMBL/GenBank/DDBJ whole genome shotgun (WGS) entry which is preliminary data.</text>
</comment>
<sequence>MRVWGLKYWAKPPIFQKRSILPVRNPQEDASLLHRTDKNVATLLGRPPRLPHHYCDAPLPLVIADDDPVQDQTSIDTIIHKLDGAGWNREGRFHPAIMLRIRHIFSTLRERVLELGLGNRGNDAGEHLLNAYHECKRTWDAIPSRLSRPIDRAILTVVIDLTRQCYMYVIKKYFCWVNQQYLINGIPSAGVLVTELLCHKLSNAPLPCSTPRRMLDDAPNYQPTPLPSSPSGDVVPELKVKNKPDQSGLDSAAAVPILSDLFSMAGEGFLSWLDDLDLDTGSAPISLKTAASSVTRLWLV</sequence>
<dbReference type="AlphaFoldDB" id="A0A4S3JTF4"/>
<dbReference type="STRING" id="1220188.A0A4S3JTF4"/>
<reference evidence="2 3" key="1">
    <citation type="submission" date="2019-03" db="EMBL/GenBank/DDBJ databases">
        <title>The genome sequence of a newly discovered highly antifungal drug resistant Aspergillus species, Aspergillus tanneri NIH 1004.</title>
        <authorList>
            <person name="Mounaud S."/>
            <person name="Singh I."/>
            <person name="Joardar V."/>
            <person name="Pakala S."/>
            <person name="Pakala S."/>
            <person name="Venepally P."/>
            <person name="Hoover J."/>
            <person name="Nierman W."/>
            <person name="Chung J."/>
            <person name="Losada L."/>
        </authorList>
    </citation>
    <scope>NUCLEOTIDE SEQUENCE [LARGE SCALE GENOMIC DNA]</scope>
    <source>
        <strain evidence="2 3">NIH1004</strain>
    </source>
</reference>
<evidence type="ECO:0000313" key="3">
    <source>
        <dbReference type="Proteomes" id="UP000308092"/>
    </source>
</evidence>
<organism evidence="2 3">
    <name type="scientific">Aspergillus tanneri</name>
    <dbReference type="NCBI Taxonomy" id="1220188"/>
    <lineage>
        <taxon>Eukaryota</taxon>
        <taxon>Fungi</taxon>
        <taxon>Dikarya</taxon>
        <taxon>Ascomycota</taxon>
        <taxon>Pezizomycotina</taxon>
        <taxon>Eurotiomycetes</taxon>
        <taxon>Eurotiomycetidae</taxon>
        <taxon>Eurotiales</taxon>
        <taxon>Aspergillaceae</taxon>
        <taxon>Aspergillus</taxon>
        <taxon>Aspergillus subgen. Circumdati</taxon>
    </lineage>
</organism>
<dbReference type="VEuPathDB" id="FungiDB:EYZ11_002138"/>
<gene>
    <name evidence="2" type="ORF">EYZ11_002138</name>
</gene>
<accession>A0A4S3JTF4</accession>
<protein>
    <submittedName>
        <fullName evidence="2">Uncharacterized protein</fullName>
    </submittedName>
</protein>